<feature type="region of interest" description="Disordered" evidence="1">
    <location>
        <begin position="1"/>
        <end position="107"/>
    </location>
</feature>
<feature type="compositionally biased region" description="Polar residues" evidence="1">
    <location>
        <begin position="356"/>
        <end position="380"/>
    </location>
</feature>
<feature type="compositionally biased region" description="Gly residues" evidence="1">
    <location>
        <begin position="34"/>
        <end position="46"/>
    </location>
</feature>
<proteinExistence type="predicted"/>
<feature type="compositionally biased region" description="Low complexity" evidence="1">
    <location>
        <begin position="305"/>
        <end position="314"/>
    </location>
</feature>
<feature type="compositionally biased region" description="Basic and acidic residues" evidence="1">
    <location>
        <begin position="315"/>
        <end position="329"/>
    </location>
</feature>
<organism evidence="2">
    <name type="scientific">Blastobotrys adeninivorans</name>
    <name type="common">Yeast</name>
    <name type="synonym">Arxula adeninivorans</name>
    <dbReference type="NCBI Taxonomy" id="409370"/>
    <lineage>
        <taxon>Eukaryota</taxon>
        <taxon>Fungi</taxon>
        <taxon>Dikarya</taxon>
        <taxon>Ascomycota</taxon>
        <taxon>Saccharomycotina</taxon>
        <taxon>Dipodascomycetes</taxon>
        <taxon>Dipodascales</taxon>
        <taxon>Trichomonascaceae</taxon>
        <taxon>Blastobotrys</taxon>
    </lineage>
</organism>
<protein>
    <submittedName>
        <fullName evidence="2">ARAD1B07964p</fullName>
    </submittedName>
</protein>
<feature type="region of interest" description="Disordered" evidence="1">
    <location>
        <begin position="275"/>
        <end position="380"/>
    </location>
</feature>
<accession>A0A060T563</accession>
<reference evidence="2" key="1">
    <citation type="submission" date="2014-02" db="EMBL/GenBank/DDBJ databases">
        <authorList>
            <person name="Genoscope - CEA"/>
        </authorList>
    </citation>
    <scope>NUCLEOTIDE SEQUENCE</scope>
    <source>
        <strain evidence="2">LS3</strain>
    </source>
</reference>
<feature type="compositionally biased region" description="Basic and acidic residues" evidence="1">
    <location>
        <begin position="280"/>
        <end position="302"/>
    </location>
</feature>
<dbReference type="EMBL" id="HG937692">
    <property type="protein sequence ID" value="CDP36220.1"/>
    <property type="molecule type" value="Genomic_DNA"/>
</dbReference>
<reference evidence="2" key="2">
    <citation type="submission" date="2014-06" db="EMBL/GenBank/DDBJ databases">
        <title>The complete genome of Blastobotrys (Arxula) adeninivorans LS3 - a yeast of biotechnological interest.</title>
        <authorList>
            <person name="Kunze G."/>
            <person name="Gaillardin C."/>
            <person name="Czernicka M."/>
            <person name="Durrens P."/>
            <person name="Martin T."/>
            <person name="Boer E."/>
            <person name="Gabaldon T."/>
            <person name="Cruz J."/>
            <person name="Talla E."/>
            <person name="Marck C."/>
            <person name="Goffeau A."/>
            <person name="Barbe V."/>
            <person name="Baret P."/>
            <person name="Baronian K."/>
            <person name="Beier S."/>
            <person name="Bleykasten C."/>
            <person name="Bode R."/>
            <person name="Casaregola S."/>
            <person name="Despons L."/>
            <person name="Fairhead C."/>
            <person name="Giersberg M."/>
            <person name="Gierski P."/>
            <person name="Hahnel U."/>
            <person name="Hartmann A."/>
            <person name="Jankowska D."/>
            <person name="Jubin C."/>
            <person name="Jung P."/>
            <person name="Lafontaine I."/>
            <person name="Leh-Louis V."/>
            <person name="Lemaire M."/>
            <person name="Marcet-Houben M."/>
            <person name="Mascher M."/>
            <person name="Morel G."/>
            <person name="Richard G.-F."/>
            <person name="Riechen J."/>
            <person name="Sacerdot C."/>
            <person name="Sarkar A."/>
            <person name="Savel G."/>
            <person name="Schacherer J."/>
            <person name="Sherman D."/>
            <person name="Straub M.-L."/>
            <person name="Stein N."/>
            <person name="Thierry A."/>
            <person name="Trautwein-Schult A."/>
            <person name="Westhof E."/>
            <person name="Worch S."/>
            <person name="Dujon B."/>
            <person name="Souciet J.-L."/>
            <person name="Wincker P."/>
            <person name="Scholz U."/>
            <person name="Neuveglise N."/>
        </authorList>
    </citation>
    <scope>NUCLEOTIDE SEQUENCE</scope>
    <source>
        <strain evidence="2">LS3</strain>
    </source>
</reference>
<feature type="compositionally biased region" description="Low complexity" evidence="1">
    <location>
        <begin position="67"/>
        <end position="78"/>
    </location>
</feature>
<dbReference type="AlphaFoldDB" id="A0A060T563"/>
<evidence type="ECO:0000256" key="1">
    <source>
        <dbReference type="SAM" id="MobiDB-lite"/>
    </source>
</evidence>
<feature type="compositionally biased region" description="Polar residues" evidence="1">
    <location>
        <begin position="55"/>
        <end position="66"/>
    </location>
</feature>
<evidence type="ECO:0000313" key="2">
    <source>
        <dbReference type="EMBL" id="CDP36220.1"/>
    </source>
</evidence>
<feature type="compositionally biased region" description="Low complexity" evidence="1">
    <location>
        <begin position="342"/>
        <end position="355"/>
    </location>
</feature>
<sequence length="380" mass="40831">MSDPSTPLRSEAARHIYRRHSLGGSASSPSREGTGSGPGPGHGHSGPGQHHSKRLTSLNQVTTVQTPDSSPISPSIGPLAMSGHGTSAFSGKNHARGSNVRTNSMSTVSSPTLFYGHSSSVSSLGFNARPRLPDSDMSSTSSSEDEFAYDSDERMSIPPSRRTSMSSGSMLPLSLSRRPSMHDEPLAGLGLGSLSFRSKIERSTAAESATASGSGASSTITNDSGHGRERTQIRQIGSSSKALKPKAKSLLRISRDLQEELSPFDYEVQRESEITTALRGDQDDRRVEKLQHTDRLDGKMDDQDMTPTNDNNDNSNDHGREERKRKATIDDLYDNGWKRRAVSPAVSPAQSPASSGNIGTKRSNFKQVFDTSDGLQNMSL</sequence>
<feature type="compositionally biased region" description="Low complexity" evidence="1">
    <location>
        <begin position="164"/>
        <end position="178"/>
    </location>
</feature>
<feature type="compositionally biased region" description="Low complexity" evidence="1">
    <location>
        <begin position="205"/>
        <end position="219"/>
    </location>
</feature>
<feature type="region of interest" description="Disordered" evidence="1">
    <location>
        <begin position="124"/>
        <end position="247"/>
    </location>
</feature>
<name>A0A060T563_BLAAD</name>
<gene>
    <name evidence="2" type="ORF">GNLVRS02_ARAD1B07964g</name>
</gene>